<sequence length="227" mass="24830">MIAVNGDMSRRVHVRTGDMEWTPSPGGEVLRKRLHLVGTAEGGEVTSLVRYPPAAVFPPHPHPRGEEILVLEGVFSDAGGDWPAGSYLLNPEGFEHAPSSDAGCLLFVKLQQYPGKRRQQALDTGSMPWQPGPAPGIEVKWLYREAAHPETMRLERWAPATLSEPRLYPGGVEILVLEGGFNDEQADYGRHDWLRLPAGASHRPASRDGCVLYIKEHGLAGLTASTE</sequence>
<accession>A0A917ZRE0</accession>
<reference evidence="2 3" key="1">
    <citation type="journal article" date="2014" name="Int. J. Syst. Evol. Microbiol.">
        <title>Complete genome sequence of Corynebacterium casei LMG S-19264T (=DSM 44701T), isolated from a smear-ripened cheese.</title>
        <authorList>
            <consortium name="US DOE Joint Genome Institute (JGI-PGF)"/>
            <person name="Walter F."/>
            <person name="Albersmeier A."/>
            <person name="Kalinowski J."/>
            <person name="Ruckert C."/>
        </authorList>
    </citation>
    <scope>NUCLEOTIDE SEQUENCE [LARGE SCALE GENOMIC DNA]</scope>
    <source>
        <strain evidence="2 3">CGMCC 1.7286</strain>
    </source>
</reference>
<dbReference type="CDD" id="cd20303">
    <property type="entry name" value="cupin_ChrR_1"/>
    <property type="match status" value="2"/>
</dbReference>
<evidence type="ECO:0000259" key="1">
    <source>
        <dbReference type="Pfam" id="PF12973"/>
    </source>
</evidence>
<gene>
    <name evidence="2" type="ORF">GCM10011348_42830</name>
</gene>
<dbReference type="InterPro" id="IPR025979">
    <property type="entry name" value="ChrR-like_cupin_dom"/>
</dbReference>
<dbReference type="Proteomes" id="UP000599578">
    <property type="component" value="Unassembled WGS sequence"/>
</dbReference>
<keyword evidence="3" id="KW-1185">Reference proteome</keyword>
<dbReference type="Pfam" id="PF12973">
    <property type="entry name" value="Cupin_7"/>
    <property type="match status" value="2"/>
</dbReference>
<feature type="domain" description="ChrR-like cupin" evidence="1">
    <location>
        <begin position="10"/>
        <end position="113"/>
    </location>
</feature>
<name>A0A917ZRE0_9GAMM</name>
<dbReference type="Gene3D" id="2.60.120.10">
    <property type="entry name" value="Jelly Rolls"/>
    <property type="match status" value="1"/>
</dbReference>
<feature type="domain" description="ChrR-like cupin" evidence="1">
    <location>
        <begin position="119"/>
        <end position="217"/>
    </location>
</feature>
<dbReference type="RefSeq" id="WP_188862678.1">
    <property type="nucleotide sequence ID" value="NZ_BMLT01000015.1"/>
</dbReference>
<protein>
    <recommendedName>
        <fullName evidence="1">ChrR-like cupin domain-containing protein</fullName>
    </recommendedName>
</protein>
<comment type="caution">
    <text evidence="2">The sequence shown here is derived from an EMBL/GenBank/DDBJ whole genome shotgun (WGS) entry which is preliminary data.</text>
</comment>
<evidence type="ECO:0000313" key="2">
    <source>
        <dbReference type="EMBL" id="GGO88105.1"/>
    </source>
</evidence>
<organism evidence="2 3">
    <name type="scientific">Marinobacterium nitratireducens</name>
    <dbReference type="NCBI Taxonomy" id="518897"/>
    <lineage>
        <taxon>Bacteria</taxon>
        <taxon>Pseudomonadati</taxon>
        <taxon>Pseudomonadota</taxon>
        <taxon>Gammaproteobacteria</taxon>
        <taxon>Oceanospirillales</taxon>
        <taxon>Oceanospirillaceae</taxon>
        <taxon>Marinobacterium</taxon>
    </lineage>
</organism>
<dbReference type="InterPro" id="IPR011051">
    <property type="entry name" value="RmlC_Cupin_sf"/>
</dbReference>
<proteinExistence type="predicted"/>
<dbReference type="EMBL" id="BMLT01000015">
    <property type="protein sequence ID" value="GGO88105.1"/>
    <property type="molecule type" value="Genomic_DNA"/>
</dbReference>
<dbReference type="SUPFAM" id="SSF51182">
    <property type="entry name" value="RmlC-like cupins"/>
    <property type="match status" value="2"/>
</dbReference>
<evidence type="ECO:0000313" key="3">
    <source>
        <dbReference type="Proteomes" id="UP000599578"/>
    </source>
</evidence>
<dbReference type="AlphaFoldDB" id="A0A917ZRE0"/>
<dbReference type="InterPro" id="IPR014710">
    <property type="entry name" value="RmlC-like_jellyroll"/>
</dbReference>